<feature type="region of interest" description="Disordered" evidence="1">
    <location>
        <begin position="1"/>
        <end position="24"/>
    </location>
</feature>
<dbReference type="AlphaFoldDB" id="A0A0E0AAF3"/>
<sequence>MTEKLRPNTAFPHETPFPHTDKKVPMANLNSYHLATWADSAKTRNPTGPGSSHENMWLHFLDGKSHTSVSQGKGQGAAAPPQAWACPAMAAWRLRHSDVGGVLWQRRAAAATSSGVGKRRRRRIRWCSTELRDDVEMTHQRRAADAGVEERGKRRGRKRGSASGLYQRLRCGRKTVTMTARLPAATAHGGDGGGFGKKGEKGVVADGIYRGGSS</sequence>
<keyword evidence="3" id="KW-1185">Reference proteome</keyword>
<evidence type="ECO:0000313" key="3">
    <source>
        <dbReference type="Proteomes" id="UP000026961"/>
    </source>
</evidence>
<evidence type="ECO:0000313" key="2">
    <source>
        <dbReference type="EnsemblPlants" id="OGLUM06G18160.1"/>
    </source>
</evidence>
<organism evidence="2">
    <name type="scientific">Oryza glumipatula</name>
    <dbReference type="NCBI Taxonomy" id="40148"/>
    <lineage>
        <taxon>Eukaryota</taxon>
        <taxon>Viridiplantae</taxon>
        <taxon>Streptophyta</taxon>
        <taxon>Embryophyta</taxon>
        <taxon>Tracheophyta</taxon>
        <taxon>Spermatophyta</taxon>
        <taxon>Magnoliopsida</taxon>
        <taxon>Liliopsida</taxon>
        <taxon>Poales</taxon>
        <taxon>Poaceae</taxon>
        <taxon>BOP clade</taxon>
        <taxon>Oryzoideae</taxon>
        <taxon>Oryzeae</taxon>
        <taxon>Oryzinae</taxon>
        <taxon>Oryza</taxon>
    </lineage>
</organism>
<name>A0A0E0AAF3_9ORYZ</name>
<dbReference type="Proteomes" id="UP000026961">
    <property type="component" value="Chromosome 6"/>
</dbReference>
<reference evidence="2" key="2">
    <citation type="submission" date="2018-05" db="EMBL/GenBank/DDBJ databases">
        <title>OgluRS3 (Oryza glumaepatula Reference Sequence Version 3).</title>
        <authorList>
            <person name="Zhang J."/>
            <person name="Kudrna D."/>
            <person name="Lee S."/>
            <person name="Talag J."/>
            <person name="Welchert J."/>
            <person name="Wing R.A."/>
        </authorList>
    </citation>
    <scope>NUCLEOTIDE SEQUENCE [LARGE SCALE GENOMIC DNA]</scope>
</reference>
<evidence type="ECO:0000256" key="1">
    <source>
        <dbReference type="SAM" id="MobiDB-lite"/>
    </source>
</evidence>
<feature type="region of interest" description="Disordered" evidence="1">
    <location>
        <begin position="142"/>
        <end position="166"/>
    </location>
</feature>
<accession>A0A0E0AAF3</accession>
<feature type="compositionally biased region" description="Basic and acidic residues" evidence="1">
    <location>
        <begin position="142"/>
        <end position="152"/>
    </location>
</feature>
<protein>
    <submittedName>
        <fullName evidence="2">Uncharacterized protein</fullName>
    </submittedName>
</protein>
<dbReference type="HOGENOM" id="CLU_1290761_0_0_1"/>
<proteinExistence type="predicted"/>
<feature type="region of interest" description="Disordered" evidence="1">
    <location>
        <begin position="184"/>
        <end position="214"/>
    </location>
</feature>
<dbReference type="EnsemblPlants" id="OGLUM06G18160.1">
    <property type="protein sequence ID" value="OGLUM06G18160.1"/>
    <property type="gene ID" value="OGLUM06G18160"/>
</dbReference>
<reference evidence="2" key="1">
    <citation type="submission" date="2015-04" db="UniProtKB">
        <authorList>
            <consortium name="EnsemblPlants"/>
        </authorList>
    </citation>
    <scope>IDENTIFICATION</scope>
</reference>
<dbReference type="Gramene" id="OGLUM06G18160.1">
    <property type="protein sequence ID" value="OGLUM06G18160.1"/>
    <property type="gene ID" value="OGLUM06G18160"/>
</dbReference>